<dbReference type="AlphaFoldDB" id="A0AAV2WKK8"/>
<dbReference type="InterPro" id="IPR029058">
    <property type="entry name" value="AB_hydrolase_fold"/>
</dbReference>
<protein>
    <submittedName>
        <fullName evidence="5">Alpha/beta hydrolase fold protein</fullName>
    </submittedName>
</protein>
<evidence type="ECO:0000256" key="1">
    <source>
        <dbReference type="ARBA" id="ARBA00008645"/>
    </source>
</evidence>
<organism evidence="5 6">
    <name type="scientific">Mycolicibacterium neoaurum</name>
    <name type="common">Mycobacterium neoaurum</name>
    <dbReference type="NCBI Taxonomy" id="1795"/>
    <lineage>
        <taxon>Bacteria</taxon>
        <taxon>Bacillati</taxon>
        <taxon>Actinomycetota</taxon>
        <taxon>Actinomycetes</taxon>
        <taxon>Mycobacteriales</taxon>
        <taxon>Mycobacteriaceae</taxon>
        <taxon>Mycolicibacterium</taxon>
    </lineage>
</organism>
<reference evidence="5" key="2">
    <citation type="submission" date="2015-09" db="EMBL/GenBank/DDBJ databases">
        <title>Draft genome sequence of Mycobacterium neoaurum DSM 44074.</title>
        <authorList>
            <person name="Croce O."/>
            <person name="Robert C."/>
            <person name="Raoult D."/>
            <person name="Drancourt M."/>
        </authorList>
    </citation>
    <scope>NUCLEOTIDE SEQUENCE</scope>
    <source>
        <strain evidence="5">DSM 44074</strain>
    </source>
</reference>
<dbReference type="Gene3D" id="3.40.50.1820">
    <property type="entry name" value="alpha/beta hydrolase"/>
    <property type="match status" value="1"/>
</dbReference>
<dbReference type="Proteomes" id="UP000028864">
    <property type="component" value="Unassembled WGS sequence"/>
</dbReference>
<dbReference type="PANTHER" id="PTHR22946">
    <property type="entry name" value="DIENELACTONE HYDROLASE DOMAIN-CONTAINING PROTEIN-RELATED"/>
    <property type="match status" value="1"/>
</dbReference>
<evidence type="ECO:0000259" key="4">
    <source>
        <dbReference type="Pfam" id="PF12146"/>
    </source>
</evidence>
<dbReference type="PANTHER" id="PTHR22946:SF9">
    <property type="entry name" value="POLYKETIDE TRANSFERASE AF380"/>
    <property type="match status" value="1"/>
</dbReference>
<sequence>MSTARQIRIDTPDGGHLAAEHHRADSDDLTDTHGRPCVVMAHGVGATRDCGLDGFAAALVAAGADVIAFDYRHFAGSSGEPRQLVHLQRQIQDYHLAVGHARSLSGVDPDRIVVWGVSLSGGHVLRVAAEDHRIAGVISLTPAVDGAAAVRTMLGAHGPGHVMRLLRIGLADQLAALRHRPAVLAPIVGHPGEPAALCAPGAVDGMQAIAGPTWRNAISARVLLRIGMYRPGAGAVRIACPVLMQIADGDRSAPPGAATSAATRARATVHHYPCDHFDVYPGAAHHDRVTEHQKVFLRRVLAPRAVMVP</sequence>
<evidence type="ECO:0000256" key="3">
    <source>
        <dbReference type="SAM" id="MobiDB-lite"/>
    </source>
</evidence>
<dbReference type="Gene3D" id="1.10.10.800">
    <property type="match status" value="1"/>
</dbReference>
<feature type="domain" description="Serine aminopeptidase S33" evidence="4">
    <location>
        <begin position="35"/>
        <end position="285"/>
    </location>
</feature>
<dbReference type="EMBL" id="LK021338">
    <property type="protein sequence ID" value="CDQ44795.1"/>
    <property type="molecule type" value="Genomic_DNA"/>
</dbReference>
<comment type="similarity">
    <text evidence="1">Belongs to the AB hydrolase superfamily.</text>
</comment>
<gene>
    <name evidence="5" type="ORF">BN1047_02675</name>
</gene>
<dbReference type="Pfam" id="PF12146">
    <property type="entry name" value="Hydrolase_4"/>
    <property type="match status" value="1"/>
</dbReference>
<evidence type="ECO:0000256" key="2">
    <source>
        <dbReference type="ARBA" id="ARBA00022801"/>
    </source>
</evidence>
<dbReference type="InterPro" id="IPR050261">
    <property type="entry name" value="FrsA_esterase"/>
</dbReference>
<reference evidence="5" key="1">
    <citation type="submission" date="2014-05" db="EMBL/GenBank/DDBJ databases">
        <authorList>
            <person name="Urmite Genomes"/>
        </authorList>
    </citation>
    <scope>NUCLEOTIDE SEQUENCE</scope>
    <source>
        <strain evidence="5">DSM 44074</strain>
    </source>
</reference>
<name>A0AAV2WKK8_MYCNE</name>
<dbReference type="RefSeq" id="WP_030136649.1">
    <property type="nucleotide sequence ID" value="NZ_LK021338.1"/>
</dbReference>
<evidence type="ECO:0000313" key="6">
    <source>
        <dbReference type="Proteomes" id="UP000028864"/>
    </source>
</evidence>
<dbReference type="SUPFAM" id="SSF53474">
    <property type="entry name" value="alpha/beta-Hydrolases"/>
    <property type="match status" value="1"/>
</dbReference>
<feature type="compositionally biased region" description="Basic and acidic residues" evidence="3">
    <location>
        <begin position="7"/>
        <end position="30"/>
    </location>
</feature>
<accession>A0AAV2WKK8</accession>
<keyword evidence="2 5" id="KW-0378">Hydrolase</keyword>
<proteinExistence type="inferred from homology"/>
<feature type="region of interest" description="Disordered" evidence="3">
    <location>
        <begin position="1"/>
        <end position="30"/>
    </location>
</feature>
<dbReference type="InterPro" id="IPR022742">
    <property type="entry name" value="Hydrolase_4"/>
</dbReference>
<dbReference type="GO" id="GO:0052689">
    <property type="term" value="F:carboxylic ester hydrolase activity"/>
    <property type="evidence" value="ECO:0007669"/>
    <property type="project" value="UniProtKB-ARBA"/>
</dbReference>
<evidence type="ECO:0000313" key="5">
    <source>
        <dbReference type="EMBL" id="CDQ44795.1"/>
    </source>
</evidence>